<dbReference type="Proteomes" id="UP001237642">
    <property type="component" value="Unassembled WGS sequence"/>
</dbReference>
<evidence type="ECO:0000313" key="2">
    <source>
        <dbReference type="Proteomes" id="UP001237642"/>
    </source>
</evidence>
<dbReference type="PANTHER" id="PTHR33413:SF33">
    <property type="entry name" value="MEDIATOR OF RNA POLYMERASE II TRANSCRIPTION SUBUNIT 29"/>
    <property type="match status" value="1"/>
</dbReference>
<organism evidence="1 2">
    <name type="scientific">Heracleum sosnowskyi</name>
    <dbReference type="NCBI Taxonomy" id="360622"/>
    <lineage>
        <taxon>Eukaryota</taxon>
        <taxon>Viridiplantae</taxon>
        <taxon>Streptophyta</taxon>
        <taxon>Embryophyta</taxon>
        <taxon>Tracheophyta</taxon>
        <taxon>Spermatophyta</taxon>
        <taxon>Magnoliopsida</taxon>
        <taxon>eudicotyledons</taxon>
        <taxon>Gunneridae</taxon>
        <taxon>Pentapetalae</taxon>
        <taxon>asterids</taxon>
        <taxon>campanulids</taxon>
        <taxon>Apiales</taxon>
        <taxon>Apiaceae</taxon>
        <taxon>Apioideae</taxon>
        <taxon>apioid superclade</taxon>
        <taxon>Tordylieae</taxon>
        <taxon>Tordyliinae</taxon>
        <taxon>Heracleum</taxon>
    </lineage>
</organism>
<dbReference type="EMBL" id="JAUIZM010000010">
    <property type="protein sequence ID" value="KAK1359701.1"/>
    <property type="molecule type" value="Genomic_DNA"/>
</dbReference>
<reference evidence="1" key="2">
    <citation type="submission" date="2023-05" db="EMBL/GenBank/DDBJ databases">
        <authorList>
            <person name="Schelkunov M.I."/>
        </authorList>
    </citation>
    <scope>NUCLEOTIDE SEQUENCE</scope>
    <source>
        <strain evidence="1">Hsosn_3</strain>
        <tissue evidence="1">Leaf</tissue>
    </source>
</reference>
<evidence type="ECO:0000313" key="1">
    <source>
        <dbReference type="EMBL" id="KAK1359701.1"/>
    </source>
</evidence>
<proteinExistence type="predicted"/>
<gene>
    <name evidence="1" type="ORF">POM88_044175</name>
</gene>
<dbReference type="InterPro" id="IPR025322">
    <property type="entry name" value="PADRE_dom"/>
</dbReference>
<reference evidence="1" key="1">
    <citation type="submission" date="2023-02" db="EMBL/GenBank/DDBJ databases">
        <title>Genome of toxic invasive species Heracleum sosnowskyi carries increased number of genes despite the absence of recent whole-genome duplications.</title>
        <authorList>
            <person name="Schelkunov M."/>
            <person name="Shtratnikova V."/>
            <person name="Makarenko M."/>
            <person name="Klepikova A."/>
            <person name="Omelchenko D."/>
            <person name="Novikova G."/>
            <person name="Obukhova E."/>
            <person name="Bogdanov V."/>
            <person name="Penin A."/>
            <person name="Logacheva M."/>
        </authorList>
    </citation>
    <scope>NUCLEOTIDE SEQUENCE</scope>
    <source>
        <strain evidence="1">Hsosn_3</strain>
        <tissue evidence="1">Leaf</tissue>
    </source>
</reference>
<accession>A0AAD8M3Q7</accession>
<comment type="caution">
    <text evidence="1">The sequence shown here is derived from an EMBL/GenBank/DDBJ whole genome shotgun (WGS) entry which is preliminary data.</text>
</comment>
<dbReference type="PANTHER" id="PTHR33413">
    <property type="entry name" value="EXPRESSED PROTEIN"/>
    <property type="match status" value="1"/>
</dbReference>
<sequence length="200" mass="22336">MGNCQAIDNASIAIQHASGRVGKLYSSVPASHILKSNPSHYVALLLTTTTTSAATTGSPLRITHIKLLRPSDILLLGHTYILISAQEVMKELLAKKHAKMQKKQTEEHISSLLYSRAFRKDLSQTFTGFARSGRDEKTNLDSEHQNIIKHKNLLTRKLHNGNIQVTKYDRHRPRKCSSTNCATARLRWHPSLNSISESSS</sequence>
<keyword evidence="2" id="KW-1185">Reference proteome</keyword>
<protein>
    <submittedName>
        <fullName evidence="1">Uncharacterized protein</fullName>
    </submittedName>
</protein>
<dbReference type="Pfam" id="PF14009">
    <property type="entry name" value="PADRE"/>
    <property type="match status" value="1"/>
</dbReference>
<dbReference type="AlphaFoldDB" id="A0AAD8M3Q7"/>
<name>A0AAD8M3Q7_9APIA</name>